<dbReference type="Proteomes" id="UP000199515">
    <property type="component" value="Unassembled WGS sequence"/>
</dbReference>
<feature type="domain" description="PKS/mFAS DH" evidence="2">
    <location>
        <begin position="1"/>
        <end position="260"/>
    </location>
</feature>
<sequence>MKYFNAEYTLTARSHPYLADHEVGGALVLPVVMALEWFTHAAREFTPDADVLEIRAVKVYRKLVIEDFGGAGTTVRVACALSDQMLTLDLFTAPGRPPHYRAHGVLGHTRNGSLAGREQPRDLVPWIDDEVYDGRTLFHGSSFQVLRSLTGFSSSGAAGTLVGSRSAGWGDADWHTDPAMLDGGLQIAVLWAELELGGASLPMAVGACRVHRAGLAPGPVSCVVWARQIHDVEAECDIAFFDEDGALRAELFDVSLILRP</sequence>
<dbReference type="InterPro" id="IPR049552">
    <property type="entry name" value="PKS_DH_N"/>
</dbReference>
<dbReference type="STRING" id="589385.SAMN05421504_103256"/>
<feature type="active site" description="Proton donor; for dehydratase activity" evidence="1">
    <location>
        <position position="182"/>
    </location>
</feature>
<feature type="active site" description="Proton acceptor; for dehydratase activity" evidence="1">
    <location>
        <position position="21"/>
    </location>
</feature>
<evidence type="ECO:0000259" key="2">
    <source>
        <dbReference type="PROSITE" id="PS52019"/>
    </source>
</evidence>
<dbReference type="Gene3D" id="3.10.129.110">
    <property type="entry name" value="Polyketide synthase dehydratase"/>
    <property type="match status" value="1"/>
</dbReference>
<keyword evidence="4" id="KW-1185">Reference proteome</keyword>
<evidence type="ECO:0000313" key="3">
    <source>
        <dbReference type="EMBL" id="SDX61271.1"/>
    </source>
</evidence>
<feature type="region of interest" description="N-terminal hotdog fold" evidence="1">
    <location>
        <begin position="1"/>
        <end position="113"/>
    </location>
</feature>
<evidence type="ECO:0000313" key="4">
    <source>
        <dbReference type="Proteomes" id="UP000199515"/>
    </source>
</evidence>
<dbReference type="InterPro" id="IPR049900">
    <property type="entry name" value="PKS_mFAS_DH"/>
</dbReference>
<feature type="region of interest" description="C-terminal hotdog fold" evidence="1">
    <location>
        <begin position="123"/>
        <end position="260"/>
    </location>
</feature>
<gene>
    <name evidence="3" type="ORF">SAMN05421504_103256</name>
</gene>
<dbReference type="Pfam" id="PF21089">
    <property type="entry name" value="PKS_DH_N"/>
    <property type="match status" value="1"/>
</dbReference>
<dbReference type="InterPro" id="IPR042104">
    <property type="entry name" value="PKS_dehydratase_sf"/>
</dbReference>
<dbReference type="PROSITE" id="PS52019">
    <property type="entry name" value="PKS_MFAS_DH"/>
    <property type="match status" value="1"/>
</dbReference>
<dbReference type="Pfam" id="PF14765">
    <property type="entry name" value="PS-DH"/>
    <property type="match status" value="1"/>
</dbReference>
<reference evidence="3 4" key="1">
    <citation type="submission" date="2016-10" db="EMBL/GenBank/DDBJ databases">
        <authorList>
            <person name="de Groot N.N."/>
        </authorList>
    </citation>
    <scope>NUCLEOTIDE SEQUENCE [LARGE SCALE GENOMIC DNA]</scope>
    <source>
        <strain evidence="3 4">CPCC 202699</strain>
    </source>
</reference>
<proteinExistence type="predicted"/>
<dbReference type="AlphaFoldDB" id="A0A1H3D4D6"/>
<dbReference type="RefSeq" id="WP_176968630.1">
    <property type="nucleotide sequence ID" value="NZ_FNON01000003.1"/>
</dbReference>
<evidence type="ECO:0000256" key="1">
    <source>
        <dbReference type="PROSITE-ProRule" id="PRU01363"/>
    </source>
</evidence>
<protein>
    <submittedName>
        <fullName evidence="3">Polyketide synthase dehydratase</fullName>
    </submittedName>
</protein>
<name>A0A1H3D4D6_9PSEU</name>
<accession>A0A1H3D4D6</accession>
<organism evidence="3 4">
    <name type="scientific">Amycolatopsis xylanica</name>
    <dbReference type="NCBI Taxonomy" id="589385"/>
    <lineage>
        <taxon>Bacteria</taxon>
        <taxon>Bacillati</taxon>
        <taxon>Actinomycetota</taxon>
        <taxon>Actinomycetes</taxon>
        <taxon>Pseudonocardiales</taxon>
        <taxon>Pseudonocardiaceae</taxon>
        <taxon>Amycolatopsis</taxon>
    </lineage>
</organism>
<dbReference type="EMBL" id="FNON01000003">
    <property type="protein sequence ID" value="SDX61271.1"/>
    <property type="molecule type" value="Genomic_DNA"/>
</dbReference>
<dbReference type="InterPro" id="IPR049551">
    <property type="entry name" value="PKS_DH_C"/>
</dbReference>